<gene>
    <name evidence="11" type="ORF">BSZ36_15480</name>
</gene>
<keyword evidence="6" id="KW-0051">Antiviral defense</keyword>
<organism evidence="11 12">
    <name type="scientific">Rubricoccus marinus</name>
    <dbReference type="NCBI Taxonomy" id="716817"/>
    <lineage>
        <taxon>Bacteria</taxon>
        <taxon>Pseudomonadati</taxon>
        <taxon>Rhodothermota</taxon>
        <taxon>Rhodothermia</taxon>
        <taxon>Rhodothermales</taxon>
        <taxon>Rubricoccaceae</taxon>
        <taxon>Rubricoccus</taxon>
    </lineage>
</organism>
<feature type="compositionally biased region" description="Low complexity" evidence="8">
    <location>
        <begin position="12"/>
        <end position="25"/>
    </location>
</feature>
<keyword evidence="4" id="KW-0547">Nucleotide-binding</keyword>
<evidence type="ECO:0000256" key="1">
    <source>
        <dbReference type="ARBA" id="ARBA00004236"/>
    </source>
</evidence>
<dbReference type="GO" id="GO:0051607">
    <property type="term" value="P:defense response to virus"/>
    <property type="evidence" value="ECO:0007669"/>
    <property type="project" value="UniProtKB-KW"/>
</dbReference>
<feature type="domain" description="Pycsar effector protein" evidence="10">
    <location>
        <begin position="79"/>
        <end position="239"/>
    </location>
</feature>
<evidence type="ECO:0000256" key="3">
    <source>
        <dbReference type="ARBA" id="ARBA00022692"/>
    </source>
</evidence>
<evidence type="ECO:0000256" key="2">
    <source>
        <dbReference type="ARBA" id="ARBA00022475"/>
    </source>
</evidence>
<dbReference type="Pfam" id="PF18967">
    <property type="entry name" value="PycTM"/>
    <property type="match status" value="1"/>
</dbReference>
<evidence type="ECO:0000313" key="12">
    <source>
        <dbReference type="Proteomes" id="UP000216446"/>
    </source>
</evidence>
<comment type="subcellular location">
    <subcellularLocation>
        <location evidence="1">Cell membrane</location>
    </subcellularLocation>
</comment>
<keyword evidence="12" id="KW-1185">Reference proteome</keyword>
<dbReference type="OrthoDB" id="5728337at2"/>
<reference evidence="11 12" key="1">
    <citation type="submission" date="2016-11" db="EMBL/GenBank/DDBJ databases">
        <title>Study of marine rhodopsin-containing bacteria.</title>
        <authorList>
            <person name="Yoshizawa S."/>
            <person name="Kumagai Y."/>
            <person name="Kogure K."/>
        </authorList>
    </citation>
    <scope>NUCLEOTIDE SEQUENCE [LARGE SCALE GENOMIC DNA]</scope>
    <source>
        <strain evidence="11 12">SG-29</strain>
    </source>
</reference>
<evidence type="ECO:0000256" key="9">
    <source>
        <dbReference type="SAM" id="Phobius"/>
    </source>
</evidence>
<evidence type="ECO:0000256" key="5">
    <source>
        <dbReference type="ARBA" id="ARBA00022989"/>
    </source>
</evidence>
<sequence length="271" mass="28991">MPDSKTPERARGLASEGAASEGDGATPETVPMTQVAPAVVDAARTEAVQKATKKKKAATEKDLQATYDDLGTKRGVETMFRTAYRVNMDLTSLADAKANIMISINGLIISILIGGISSKLDANPWLLAPVTIFLVGCLASIIFAVLAARPRVQSERVTLNQVRNRKANLLFFGNFAHLSRDEFVTGMRELMVDSRALYESMMLDVYGVGSVLQKKYTLLRWAYTLFMIALVLGVIGFIAVMVYASGDPGAGVYTPATPAPGLDSGLPIIGG</sequence>
<keyword evidence="5 9" id="KW-1133">Transmembrane helix</keyword>
<evidence type="ECO:0000259" key="10">
    <source>
        <dbReference type="Pfam" id="PF18967"/>
    </source>
</evidence>
<evidence type="ECO:0000256" key="6">
    <source>
        <dbReference type="ARBA" id="ARBA00023118"/>
    </source>
</evidence>
<proteinExistence type="predicted"/>
<dbReference type="InterPro" id="IPR043760">
    <property type="entry name" value="PycTM_dom"/>
</dbReference>
<feature type="compositionally biased region" description="Basic and acidic residues" evidence="8">
    <location>
        <begin position="1"/>
        <end position="11"/>
    </location>
</feature>
<dbReference type="EMBL" id="MQWB01000001">
    <property type="protein sequence ID" value="OZC04260.1"/>
    <property type="molecule type" value="Genomic_DNA"/>
</dbReference>
<dbReference type="Proteomes" id="UP000216446">
    <property type="component" value="Unassembled WGS sequence"/>
</dbReference>
<dbReference type="GO" id="GO:0005886">
    <property type="term" value="C:plasma membrane"/>
    <property type="evidence" value="ECO:0007669"/>
    <property type="project" value="UniProtKB-SubCell"/>
</dbReference>
<feature type="transmembrane region" description="Helical" evidence="9">
    <location>
        <begin position="98"/>
        <end position="118"/>
    </location>
</feature>
<feature type="transmembrane region" description="Helical" evidence="9">
    <location>
        <begin position="124"/>
        <end position="146"/>
    </location>
</feature>
<protein>
    <recommendedName>
        <fullName evidence="10">Pycsar effector protein domain-containing protein</fullName>
    </recommendedName>
</protein>
<accession>A0A259U2S3</accession>
<feature type="transmembrane region" description="Helical" evidence="9">
    <location>
        <begin position="221"/>
        <end position="244"/>
    </location>
</feature>
<dbReference type="InParanoid" id="A0A259U2S3"/>
<keyword evidence="7 9" id="KW-0472">Membrane</keyword>
<evidence type="ECO:0000313" key="11">
    <source>
        <dbReference type="EMBL" id="OZC04260.1"/>
    </source>
</evidence>
<keyword evidence="3 9" id="KW-0812">Transmembrane</keyword>
<evidence type="ECO:0000256" key="8">
    <source>
        <dbReference type="SAM" id="MobiDB-lite"/>
    </source>
</evidence>
<feature type="region of interest" description="Disordered" evidence="8">
    <location>
        <begin position="1"/>
        <end position="36"/>
    </location>
</feature>
<dbReference type="AlphaFoldDB" id="A0A259U2S3"/>
<dbReference type="RefSeq" id="WP_094550535.1">
    <property type="nucleotide sequence ID" value="NZ_MQWB01000001.1"/>
</dbReference>
<evidence type="ECO:0000256" key="7">
    <source>
        <dbReference type="ARBA" id="ARBA00023136"/>
    </source>
</evidence>
<evidence type="ECO:0000256" key="4">
    <source>
        <dbReference type="ARBA" id="ARBA00022741"/>
    </source>
</evidence>
<keyword evidence="2" id="KW-1003">Cell membrane</keyword>
<dbReference type="GO" id="GO:0000166">
    <property type="term" value="F:nucleotide binding"/>
    <property type="evidence" value="ECO:0007669"/>
    <property type="project" value="UniProtKB-KW"/>
</dbReference>
<name>A0A259U2S3_9BACT</name>
<comment type="caution">
    <text evidence="11">The sequence shown here is derived from an EMBL/GenBank/DDBJ whole genome shotgun (WGS) entry which is preliminary data.</text>
</comment>